<feature type="transmembrane region" description="Helical" evidence="6">
    <location>
        <begin position="35"/>
        <end position="58"/>
    </location>
</feature>
<accession>A0ABT1ZN09</accession>
<keyword evidence="5 6" id="KW-0472">Membrane</keyword>
<keyword evidence="3 6" id="KW-0812">Transmembrane</keyword>
<feature type="transmembrane region" description="Helical" evidence="6">
    <location>
        <begin position="350"/>
        <end position="369"/>
    </location>
</feature>
<evidence type="ECO:0000256" key="5">
    <source>
        <dbReference type="ARBA" id="ARBA00023136"/>
    </source>
</evidence>
<dbReference type="InterPro" id="IPR003856">
    <property type="entry name" value="LPS_length_determ_N"/>
</dbReference>
<evidence type="ECO:0000313" key="10">
    <source>
        <dbReference type="Proteomes" id="UP001204151"/>
    </source>
</evidence>
<keyword evidence="10" id="KW-1185">Reference proteome</keyword>
<keyword evidence="4 6" id="KW-1133">Transmembrane helix</keyword>
<feature type="domain" description="Tyrosine-protein kinase G-rich" evidence="8">
    <location>
        <begin position="297"/>
        <end position="371"/>
    </location>
</feature>
<proteinExistence type="predicted"/>
<dbReference type="Pfam" id="PF02706">
    <property type="entry name" value="Wzz"/>
    <property type="match status" value="1"/>
</dbReference>
<evidence type="ECO:0000256" key="6">
    <source>
        <dbReference type="SAM" id="Phobius"/>
    </source>
</evidence>
<dbReference type="EMBL" id="JANUGW010000004">
    <property type="protein sequence ID" value="MCS0581285.1"/>
    <property type="molecule type" value="Genomic_DNA"/>
</dbReference>
<dbReference type="InterPro" id="IPR050445">
    <property type="entry name" value="Bact_polysacc_biosynth/exp"/>
</dbReference>
<evidence type="ECO:0000259" key="8">
    <source>
        <dbReference type="Pfam" id="PF13807"/>
    </source>
</evidence>
<comment type="caution">
    <text evidence="9">The sequence shown here is derived from an EMBL/GenBank/DDBJ whole genome shotgun (WGS) entry which is preliminary data.</text>
</comment>
<sequence>MEEKQQSVIYSNDDTMRDEVKVVDLLIVLAQHKRLLLGLPLVAAVLAAVVAMLLPPVYRASTTLLPPQSSSSSASALLSQLGGAASLLSGAAGIKNPSDVYIGMLKSRTVSDKLIKRFDLLKAYETESPEKARLRLNGNTAVTADKSGLIVIEVDDRDRERSAKIANAYVEELMNLTKILAVTDAAQRRLFFERQLTQAKNNLANAEIHLKQVLDTRGMVSVDAETQTVLTTVAQVRAKIAAKEIELNAMQAFVTPNNVEYKRAEEELRSLRAQLGQIENGRPGGARTSTPEGVENIQALRDVKYFQMLYELLAKQYEMARLDEASNSSVIQVLDQAIAPEMRAAPKRTVIVLMAAVLGLIVAVALAFVKEGLARARKRPGGRDEWAELAAHLRFRKTARQK</sequence>
<evidence type="ECO:0000256" key="3">
    <source>
        <dbReference type="ARBA" id="ARBA00022692"/>
    </source>
</evidence>
<dbReference type="InterPro" id="IPR032807">
    <property type="entry name" value="GNVR"/>
</dbReference>
<dbReference type="Pfam" id="PF13807">
    <property type="entry name" value="GNVR"/>
    <property type="match status" value="1"/>
</dbReference>
<evidence type="ECO:0000256" key="4">
    <source>
        <dbReference type="ARBA" id="ARBA00022989"/>
    </source>
</evidence>
<name>A0ABT1ZN09_9BURK</name>
<evidence type="ECO:0000259" key="7">
    <source>
        <dbReference type="Pfam" id="PF02706"/>
    </source>
</evidence>
<reference evidence="9 10" key="1">
    <citation type="submission" date="2022-08" db="EMBL/GenBank/DDBJ databases">
        <title>Reclassification of Massilia species as members of the genera Telluria, Duganella, Pseudoduganella, Mokoshia gen. nov. and Zemynaea gen. nov. using orthogonal and non-orthogonal genome-based approaches.</title>
        <authorList>
            <person name="Bowman J.P."/>
        </authorList>
    </citation>
    <scope>NUCLEOTIDE SEQUENCE [LARGE SCALE GENOMIC DNA]</scope>
    <source>
        <strain evidence="9 10">JCM 31316</strain>
    </source>
</reference>
<dbReference type="PANTHER" id="PTHR32309">
    <property type="entry name" value="TYROSINE-PROTEIN KINASE"/>
    <property type="match status" value="1"/>
</dbReference>
<dbReference type="RefSeq" id="WP_258815897.1">
    <property type="nucleotide sequence ID" value="NZ_JANUGW010000004.1"/>
</dbReference>
<evidence type="ECO:0000256" key="2">
    <source>
        <dbReference type="ARBA" id="ARBA00022475"/>
    </source>
</evidence>
<evidence type="ECO:0000256" key="1">
    <source>
        <dbReference type="ARBA" id="ARBA00004651"/>
    </source>
</evidence>
<organism evidence="9 10">
    <name type="scientific">Massilia pinisoli</name>
    <dbReference type="NCBI Taxonomy" id="1772194"/>
    <lineage>
        <taxon>Bacteria</taxon>
        <taxon>Pseudomonadati</taxon>
        <taxon>Pseudomonadota</taxon>
        <taxon>Betaproteobacteria</taxon>
        <taxon>Burkholderiales</taxon>
        <taxon>Oxalobacteraceae</taxon>
        <taxon>Telluria group</taxon>
        <taxon>Massilia</taxon>
    </lineage>
</organism>
<comment type="subcellular location">
    <subcellularLocation>
        <location evidence="1">Cell membrane</location>
        <topology evidence="1">Multi-pass membrane protein</topology>
    </subcellularLocation>
</comment>
<protein>
    <submittedName>
        <fullName evidence="9">Wzz/FepE/Etk N-terminal domain-containing protein</fullName>
    </submittedName>
</protein>
<gene>
    <name evidence="9" type="ORF">NX784_06750</name>
</gene>
<dbReference type="Proteomes" id="UP001204151">
    <property type="component" value="Unassembled WGS sequence"/>
</dbReference>
<evidence type="ECO:0000313" key="9">
    <source>
        <dbReference type="EMBL" id="MCS0581285.1"/>
    </source>
</evidence>
<keyword evidence="2" id="KW-1003">Cell membrane</keyword>
<dbReference type="PANTHER" id="PTHR32309:SF13">
    <property type="entry name" value="FERRIC ENTEROBACTIN TRANSPORT PROTEIN FEPE"/>
    <property type="match status" value="1"/>
</dbReference>
<feature type="domain" description="Polysaccharide chain length determinant N-terminal" evidence="7">
    <location>
        <begin position="18"/>
        <end position="116"/>
    </location>
</feature>